<name>A0A7D8ULD6_9HELO</name>
<evidence type="ECO:0000313" key="7">
    <source>
        <dbReference type="EMBL" id="TVY51765.1"/>
    </source>
</evidence>
<dbReference type="InterPro" id="IPR016166">
    <property type="entry name" value="FAD-bd_PCMH"/>
</dbReference>
<dbReference type="GO" id="GO:0016491">
    <property type="term" value="F:oxidoreductase activity"/>
    <property type="evidence" value="ECO:0007669"/>
    <property type="project" value="UniProtKB-KW"/>
</dbReference>
<feature type="domain" description="FAD-binding PCMH-type" evidence="6">
    <location>
        <begin position="85"/>
        <end position="260"/>
    </location>
</feature>
<dbReference type="OrthoDB" id="2151789at2759"/>
<gene>
    <name evidence="7" type="primary">sol5_3</name>
    <name evidence="7" type="ORF">LCER1_G008083</name>
</gene>
<accession>A0A7D8ULD6</accession>
<reference evidence="7 8" key="1">
    <citation type="submission" date="2018-05" db="EMBL/GenBank/DDBJ databases">
        <title>Whole genome sequencing for identification of molecular markers to develop diagnostic detection tools for the regulated plant pathogen Lachnellula willkommii.</title>
        <authorList>
            <person name="Giroux E."/>
            <person name="Bilodeau G."/>
        </authorList>
    </citation>
    <scope>NUCLEOTIDE SEQUENCE [LARGE SCALE GENOMIC DNA]</scope>
    <source>
        <strain evidence="7 8">CBS 625.97</strain>
    </source>
</reference>
<dbReference type="PROSITE" id="PS51387">
    <property type="entry name" value="FAD_PCMH"/>
    <property type="match status" value="1"/>
</dbReference>
<evidence type="ECO:0000256" key="5">
    <source>
        <dbReference type="SAM" id="SignalP"/>
    </source>
</evidence>
<sequence>MFVKSLTIAASIASALAIKEAACPSSTNTELGEAVSGETFQTSTISTLGSGCCAYLAKSPIGNRLITPSDGSYTDRAAMQWSLAARLTPRCIILPQSANEVSQAITALVEANEHQTCQFAVRSGGHTCWPGAASIDYGVMLDLGYLNSTTYHKENSTASILPGARWGDVYDTLLPQGALAVGGRDPTVGVGGFLLGGGNSFYAAAKGYACDNVANFQVVLANGSLIDANAHTNSDLFQVLKGGSSNVGIVVRYDVYTFQAENLWGGIVTYPFSTATQQIEALVDFGDNLKNDPNSSAITFFTSTNLVNATSIINVYDYTKPVVRPAIFDKFLAIPGNLSDSTRIANLSNMVAELEQPDGFRDTFLTLTFASDVDILKKIVATHEELYSTLQAAKPKGNWTINTLFQPIPALFGQHGAAAGGNVIALDRFTDNLMLYQLYLAWQGADQDDLFNGKGRQAIKDIKAASVANHTDNPFIYLNYADRSQEPLEGYGDASVAKIKAASAKYDPHGVFQTLMPGGFKISLVDSDSNSTYPAQAAGLGNSPKVQVEVAASA</sequence>
<protein>
    <submittedName>
        <fullName evidence="7">Bifunctional solanapyrone synthase</fullName>
    </submittedName>
</protein>
<dbReference type="PANTHER" id="PTHR42973:SF53">
    <property type="entry name" value="FAD-BINDING PCMH-TYPE DOMAIN-CONTAINING PROTEIN-RELATED"/>
    <property type="match status" value="1"/>
</dbReference>
<dbReference type="InterPro" id="IPR050416">
    <property type="entry name" value="FAD-linked_Oxidoreductase"/>
</dbReference>
<keyword evidence="2" id="KW-0285">Flavoprotein</keyword>
<dbReference type="InterPro" id="IPR016169">
    <property type="entry name" value="FAD-bd_PCMH_sub2"/>
</dbReference>
<evidence type="ECO:0000256" key="3">
    <source>
        <dbReference type="ARBA" id="ARBA00022827"/>
    </source>
</evidence>
<comment type="similarity">
    <text evidence="1">Belongs to the oxygen-dependent FAD-linked oxidoreductase family.</text>
</comment>
<dbReference type="Pfam" id="PF01565">
    <property type="entry name" value="FAD_binding_4"/>
    <property type="match status" value="1"/>
</dbReference>
<dbReference type="Proteomes" id="UP000481288">
    <property type="component" value="Unassembled WGS sequence"/>
</dbReference>
<dbReference type="EMBL" id="QGMG01000738">
    <property type="protein sequence ID" value="TVY51765.1"/>
    <property type="molecule type" value="Genomic_DNA"/>
</dbReference>
<feature type="chain" id="PRO_5028806028" evidence="5">
    <location>
        <begin position="18"/>
        <end position="554"/>
    </location>
</feature>
<keyword evidence="4" id="KW-0560">Oxidoreductase</keyword>
<dbReference type="Gene3D" id="3.30.465.10">
    <property type="match status" value="1"/>
</dbReference>
<keyword evidence="5" id="KW-0732">Signal</keyword>
<feature type="signal peptide" evidence="5">
    <location>
        <begin position="1"/>
        <end position="17"/>
    </location>
</feature>
<evidence type="ECO:0000256" key="2">
    <source>
        <dbReference type="ARBA" id="ARBA00022630"/>
    </source>
</evidence>
<evidence type="ECO:0000259" key="6">
    <source>
        <dbReference type="PROSITE" id="PS51387"/>
    </source>
</evidence>
<dbReference type="SUPFAM" id="SSF56176">
    <property type="entry name" value="FAD-binding/transporter-associated domain-like"/>
    <property type="match status" value="1"/>
</dbReference>
<keyword evidence="8" id="KW-1185">Reference proteome</keyword>
<dbReference type="InterPro" id="IPR036318">
    <property type="entry name" value="FAD-bd_PCMH-like_sf"/>
</dbReference>
<dbReference type="PANTHER" id="PTHR42973">
    <property type="entry name" value="BINDING OXIDOREDUCTASE, PUTATIVE (AFU_ORTHOLOGUE AFUA_1G17690)-RELATED"/>
    <property type="match status" value="1"/>
</dbReference>
<comment type="caution">
    <text evidence="7">The sequence shown here is derived from an EMBL/GenBank/DDBJ whole genome shotgun (WGS) entry which is preliminary data.</text>
</comment>
<dbReference type="AlphaFoldDB" id="A0A7D8ULD6"/>
<dbReference type="InterPro" id="IPR006094">
    <property type="entry name" value="Oxid_FAD_bind_N"/>
</dbReference>
<dbReference type="GO" id="GO:0071949">
    <property type="term" value="F:FAD binding"/>
    <property type="evidence" value="ECO:0007669"/>
    <property type="project" value="InterPro"/>
</dbReference>
<evidence type="ECO:0000256" key="1">
    <source>
        <dbReference type="ARBA" id="ARBA00005466"/>
    </source>
</evidence>
<proteinExistence type="inferred from homology"/>
<keyword evidence="3" id="KW-0274">FAD</keyword>
<evidence type="ECO:0000313" key="8">
    <source>
        <dbReference type="Proteomes" id="UP000481288"/>
    </source>
</evidence>
<evidence type="ECO:0000256" key="4">
    <source>
        <dbReference type="ARBA" id="ARBA00023002"/>
    </source>
</evidence>
<organism evidence="7 8">
    <name type="scientific">Lachnellula cervina</name>
    <dbReference type="NCBI Taxonomy" id="1316786"/>
    <lineage>
        <taxon>Eukaryota</taxon>
        <taxon>Fungi</taxon>
        <taxon>Dikarya</taxon>
        <taxon>Ascomycota</taxon>
        <taxon>Pezizomycotina</taxon>
        <taxon>Leotiomycetes</taxon>
        <taxon>Helotiales</taxon>
        <taxon>Lachnaceae</taxon>
        <taxon>Lachnellula</taxon>
    </lineage>
</organism>